<dbReference type="SUPFAM" id="SSF57783">
    <property type="entry name" value="Zinc beta-ribbon"/>
    <property type="match status" value="1"/>
</dbReference>
<proteinExistence type="predicted"/>
<name>A0ABU2KKE6_9FLAO</name>
<dbReference type="Pfam" id="PF13155">
    <property type="entry name" value="Toprim_2"/>
    <property type="match status" value="1"/>
</dbReference>
<feature type="domain" description="Zinc finger CHC2-type" evidence="1">
    <location>
        <begin position="24"/>
        <end position="83"/>
    </location>
</feature>
<dbReference type="Gene3D" id="3.90.580.10">
    <property type="entry name" value="Zinc finger, CHC2-type domain"/>
    <property type="match status" value="1"/>
</dbReference>
<sequence>MNCSEANNFSLVDLLTKLNHKPTKETENVAWYLSPFRNEKTASFRVVKSKNRWRDYGDGSGKTAIDLIIKLNNCTVLEALAYFNNNSFSFHEQKNFIPKDKSNCEIISVGRIESFKLIKYLHSRKIDISLARKYCKEIHFYNKMTKSHYGNDTLKQNDIVRKPLYTIGIKNDLDGYDTRNKSYKRCLNKKAISTIKNGSNTLNLFEGFIDFLSYLTLMPTKENEDFIITNSTSLVKNTIELLPEYYIVKTFFDNDLSGKKAAKLIQENCSSNYLDESEKYKKHTDVNDYLIAYKG</sequence>
<keyword evidence="3" id="KW-1185">Reference proteome</keyword>
<gene>
    <name evidence="2" type="ORF">RLT85_11095</name>
</gene>
<dbReference type="InterPro" id="IPR036977">
    <property type="entry name" value="DNA_primase_Znf_CHC2"/>
</dbReference>
<protein>
    <submittedName>
        <fullName evidence="2">Toprim domain-containing protein</fullName>
    </submittedName>
</protein>
<organism evidence="2 3">
    <name type="scientific">Mesonia ostreae</name>
    <dbReference type="NCBI Taxonomy" id="861110"/>
    <lineage>
        <taxon>Bacteria</taxon>
        <taxon>Pseudomonadati</taxon>
        <taxon>Bacteroidota</taxon>
        <taxon>Flavobacteriia</taxon>
        <taxon>Flavobacteriales</taxon>
        <taxon>Flavobacteriaceae</taxon>
        <taxon>Mesonia</taxon>
    </lineage>
</organism>
<evidence type="ECO:0000313" key="2">
    <source>
        <dbReference type="EMBL" id="MDT0295180.1"/>
    </source>
</evidence>
<dbReference type="Proteomes" id="UP001182991">
    <property type="component" value="Unassembled WGS sequence"/>
</dbReference>
<reference evidence="3" key="1">
    <citation type="submission" date="2023-07" db="EMBL/GenBank/DDBJ databases">
        <title>Isolating and identifying novel microbial strains from the Mariana Trench.</title>
        <authorList>
            <person name="Fu H."/>
        </authorList>
    </citation>
    <scope>NUCLEOTIDE SEQUENCE [LARGE SCALE GENOMIC DNA]</scope>
    <source>
        <strain evidence="3">T-y2</strain>
    </source>
</reference>
<evidence type="ECO:0000313" key="3">
    <source>
        <dbReference type="Proteomes" id="UP001182991"/>
    </source>
</evidence>
<comment type="caution">
    <text evidence="2">The sequence shown here is derived from an EMBL/GenBank/DDBJ whole genome shotgun (WGS) entry which is preliminary data.</text>
</comment>
<evidence type="ECO:0000259" key="1">
    <source>
        <dbReference type="Pfam" id="PF01807"/>
    </source>
</evidence>
<dbReference type="EMBL" id="JAVRBG010000010">
    <property type="protein sequence ID" value="MDT0295180.1"/>
    <property type="molecule type" value="Genomic_DNA"/>
</dbReference>
<dbReference type="InterPro" id="IPR002694">
    <property type="entry name" value="Znf_CHC2"/>
</dbReference>
<dbReference type="RefSeq" id="WP_311402111.1">
    <property type="nucleotide sequence ID" value="NZ_JAVRBG010000010.1"/>
</dbReference>
<dbReference type="Gene3D" id="3.40.1360.10">
    <property type="match status" value="1"/>
</dbReference>
<accession>A0ABU2KKE6</accession>
<dbReference type="Pfam" id="PF01807">
    <property type="entry name" value="Zn_ribbon_DnaG"/>
    <property type="match status" value="1"/>
</dbReference>